<keyword evidence="2" id="KW-1185">Reference proteome</keyword>
<evidence type="ECO:0000313" key="2">
    <source>
        <dbReference type="Proteomes" id="UP001565369"/>
    </source>
</evidence>
<accession>A0ABV4FZY3</accession>
<dbReference type="EMBL" id="JBGBZJ010000003">
    <property type="protein sequence ID" value="MEY9457198.1"/>
    <property type="molecule type" value="Genomic_DNA"/>
</dbReference>
<dbReference type="Proteomes" id="UP001565369">
    <property type="component" value="Unassembled WGS sequence"/>
</dbReference>
<evidence type="ECO:0000313" key="1">
    <source>
        <dbReference type="EMBL" id="MEY9457198.1"/>
    </source>
</evidence>
<gene>
    <name evidence="1" type="ORF">ABIG07_006146</name>
</gene>
<sequence>MKCSRVQAGQAKDAKLRLSCLSCFSRSVCTFMPVWGHRKTIKSAITVE</sequence>
<name>A0ABV4FZY3_9BRAD</name>
<comment type="caution">
    <text evidence="1">The sequence shown here is derived from an EMBL/GenBank/DDBJ whole genome shotgun (WGS) entry which is preliminary data.</text>
</comment>
<protein>
    <recommendedName>
        <fullName evidence="3">Transcriptional regulator</fullName>
    </recommendedName>
</protein>
<reference evidence="1 2" key="1">
    <citation type="submission" date="2024-07" db="EMBL/GenBank/DDBJ databases">
        <title>Genomic Encyclopedia of Type Strains, Phase V (KMG-V): Genome sequencing to study the core and pangenomes of soil and plant-associated prokaryotes.</title>
        <authorList>
            <person name="Whitman W."/>
        </authorList>
    </citation>
    <scope>NUCLEOTIDE SEQUENCE [LARGE SCALE GENOMIC DNA]</scope>
    <source>
        <strain evidence="1 2">USDA 152</strain>
    </source>
</reference>
<proteinExistence type="predicted"/>
<evidence type="ECO:0008006" key="3">
    <source>
        <dbReference type="Google" id="ProtNLM"/>
    </source>
</evidence>
<organism evidence="1 2">
    <name type="scientific">Bradyrhizobium ottawaense</name>
    <dbReference type="NCBI Taxonomy" id="931866"/>
    <lineage>
        <taxon>Bacteria</taxon>
        <taxon>Pseudomonadati</taxon>
        <taxon>Pseudomonadota</taxon>
        <taxon>Alphaproteobacteria</taxon>
        <taxon>Hyphomicrobiales</taxon>
        <taxon>Nitrobacteraceae</taxon>
        <taxon>Bradyrhizobium</taxon>
    </lineage>
</organism>